<dbReference type="CDD" id="cd00751">
    <property type="entry name" value="thiolase"/>
    <property type="match status" value="1"/>
</dbReference>
<dbReference type="NCBIfam" id="TIGR01930">
    <property type="entry name" value="AcCoA-C-Actrans"/>
    <property type="match status" value="1"/>
</dbReference>
<dbReference type="InterPro" id="IPR016039">
    <property type="entry name" value="Thiolase-like"/>
</dbReference>
<keyword evidence="2 4" id="KW-0808">Transferase</keyword>
<dbReference type="Pfam" id="PF02803">
    <property type="entry name" value="Thiolase_C"/>
    <property type="match status" value="1"/>
</dbReference>
<dbReference type="Proteomes" id="UP001058271">
    <property type="component" value="Chromosome"/>
</dbReference>
<evidence type="ECO:0000256" key="1">
    <source>
        <dbReference type="ARBA" id="ARBA00010982"/>
    </source>
</evidence>
<dbReference type="PANTHER" id="PTHR43365">
    <property type="entry name" value="BLR7806 PROTEIN"/>
    <property type="match status" value="1"/>
</dbReference>
<dbReference type="PIRSF" id="PIRSF000429">
    <property type="entry name" value="Ac-CoA_Ac_transf"/>
    <property type="match status" value="1"/>
</dbReference>
<evidence type="ECO:0000256" key="2">
    <source>
        <dbReference type="ARBA" id="ARBA00022679"/>
    </source>
</evidence>
<dbReference type="GO" id="GO:0003985">
    <property type="term" value="F:acetyl-CoA C-acetyltransferase activity"/>
    <property type="evidence" value="ECO:0007669"/>
    <property type="project" value="UniProtKB-EC"/>
</dbReference>
<keyword evidence="8" id="KW-1185">Reference proteome</keyword>
<name>A0ABY5ZJQ1_9ACTN</name>
<gene>
    <name evidence="7" type="ORF">Drose_20600</name>
</gene>
<accession>A0ABY5ZJQ1</accession>
<evidence type="ECO:0000259" key="5">
    <source>
        <dbReference type="Pfam" id="PF00108"/>
    </source>
</evidence>
<dbReference type="Pfam" id="PF00108">
    <property type="entry name" value="Thiolase_N"/>
    <property type="match status" value="1"/>
</dbReference>
<proteinExistence type="inferred from homology"/>
<dbReference type="InterPro" id="IPR020613">
    <property type="entry name" value="Thiolase_CS"/>
</dbReference>
<comment type="similarity">
    <text evidence="1 4">Belongs to the thiolase-like superfamily. Thiolase family.</text>
</comment>
<dbReference type="InterPro" id="IPR020617">
    <property type="entry name" value="Thiolase_C"/>
</dbReference>
<evidence type="ECO:0000256" key="4">
    <source>
        <dbReference type="RuleBase" id="RU003557"/>
    </source>
</evidence>
<feature type="domain" description="Thiolase C-terminal" evidence="6">
    <location>
        <begin position="261"/>
        <end position="382"/>
    </location>
</feature>
<dbReference type="SUPFAM" id="SSF53901">
    <property type="entry name" value="Thiolase-like"/>
    <property type="match status" value="2"/>
</dbReference>
<dbReference type="RefSeq" id="WP_260729770.1">
    <property type="nucleotide sequence ID" value="NZ_BAAABS010000057.1"/>
</dbReference>
<dbReference type="Gene3D" id="3.40.47.10">
    <property type="match status" value="2"/>
</dbReference>
<organism evidence="7 8">
    <name type="scientific">Dactylosporangium roseum</name>
    <dbReference type="NCBI Taxonomy" id="47989"/>
    <lineage>
        <taxon>Bacteria</taxon>
        <taxon>Bacillati</taxon>
        <taxon>Actinomycetota</taxon>
        <taxon>Actinomycetes</taxon>
        <taxon>Micromonosporales</taxon>
        <taxon>Micromonosporaceae</taxon>
        <taxon>Dactylosporangium</taxon>
    </lineage>
</organism>
<protein>
    <submittedName>
        <fullName evidence="7">Acetyl-CoA C-acetyltransferase</fullName>
        <ecNumber evidence="7">2.3.1.9</ecNumber>
    </submittedName>
</protein>
<dbReference type="EMBL" id="CP073721">
    <property type="protein sequence ID" value="UWZ40484.1"/>
    <property type="molecule type" value="Genomic_DNA"/>
</dbReference>
<dbReference type="EC" id="2.3.1.9" evidence="7"/>
<evidence type="ECO:0000259" key="6">
    <source>
        <dbReference type="Pfam" id="PF02803"/>
    </source>
</evidence>
<dbReference type="PANTHER" id="PTHR43365:SF1">
    <property type="entry name" value="ACETYL-COA C-ACYLTRANSFERASE"/>
    <property type="match status" value="1"/>
</dbReference>
<feature type="domain" description="Thiolase N-terminal" evidence="5">
    <location>
        <begin position="5"/>
        <end position="251"/>
    </location>
</feature>
<sequence length="383" mass="39831">MSDAFIVEAVRTPVGRRGGGLAGIHPADLGAHVLTALLERSGVDPAAVDDVVFGCVDTIGPQAGNIARTSWLAAGLPEHVPGVTVDRQCGSSQQAVHFAAQAVLSGTADLVVAGGVQNMSAIPISSAMLAGRAYGFDDPFRGSAGWQARYGDQEISQFRAAELIAEKWSLTRSEMESYALSSHRKAAAAVDSGRFAREIVPVGDLRDDEGPRRDTTLEKMAGLPTLTPGGVVTAALASQISDAAAALLVASPRAVAEHGLRPRARIHHISVRADDPVFMLTGPIPATAHALERAGLTIDDIDLVEINEAFVPVVLSWQRETGADPARVNVNGGAVALGHPLGATGARLMTTLLHELEATGGRYGLQTMCEGGGTANVTIVERL</sequence>
<dbReference type="PROSITE" id="PS00737">
    <property type="entry name" value="THIOLASE_2"/>
    <property type="match status" value="1"/>
</dbReference>
<dbReference type="NCBIfam" id="NF005865">
    <property type="entry name" value="PRK07801.1"/>
    <property type="match status" value="1"/>
</dbReference>
<evidence type="ECO:0000313" key="7">
    <source>
        <dbReference type="EMBL" id="UWZ40484.1"/>
    </source>
</evidence>
<dbReference type="InterPro" id="IPR002155">
    <property type="entry name" value="Thiolase"/>
</dbReference>
<keyword evidence="3 4" id="KW-0012">Acyltransferase</keyword>
<evidence type="ECO:0000313" key="8">
    <source>
        <dbReference type="Proteomes" id="UP001058271"/>
    </source>
</evidence>
<reference evidence="7" key="1">
    <citation type="submission" date="2021-04" db="EMBL/GenBank/DDBJ databases">
        <title>Biosynthetic gene clusters of Dactylosporangioum roseum.</title>
        <authorList>
            <person name="Hartkoorn R.C."/>
            <person name="Beaudoing E."/>
            <person name="Hot D."/>
            <person name="Moureu S."/>
        </authorList>
    </citation>
    <scope>NUCLEOTIDE SEQUENCE</scope>
    <source>
        <strain evidence="7">NRRL B-16295</strain>
    </source>
</reference>
<evidence type="ECO:0000256" key="3">
    <source>
        <dbReference type="ARBA" id="ARBA00023315"/>
    </source>
</evidence>
<dbReference type="InterPro" id="IPR020616">
    <property type="entry name" value="Thiolase_N"/>
</dbReference>